<gene>
    <name evidence="2" type="ORF">PG999_013907</name>
</gene>
<evidence type="ECO:0000256" key="1">
    <source>
        <dbReference type="SAM" id="MobiDB-lite"/>
    </source>
</evidence>
<protein>
    <recommendedName>
        <fullName evidence="4">Fungal N-terminal domain-containing protein</fullName>
    </recommendedName>
</protein>
<reference evidence="2 3" key="1">
    <citation type="submission" date="2023-01" db="EMBL/GenBank/DDBJ databases">
        <title>Analysis of 21 Apiospora genomes using comparative genomics revels a genus with tremendous synthesis potential of carbohydrate active enzymes and secondary metabolites.</title>
        <authorList>
            <person name="Sorensen T."/>
        </authorList>
    </citation>
    <scope>NUCLEOTIDE SEQUENCE [LARGE SCALE GENOMIC DNA]</scope>
    <source>
        <strain evidence="2 3">CBS 117206</strain>
    </source>
</reference>
<name>A0AAW0QFQ1_9PEZI</name>
<dbReference type="AlphaFoldDB" id="A0AAW0QFQ1"/>
<organism evidence="2 3">
    <name type="scientific">Apiospora kogelbergensis</name>
    <dbReference type="NCBI Taxonomy" id="1337665"/>
    <lineage>
        <taxon>Eukaryota</taxon>
        <taxon>Fungi</taxon>
        <taxon>Dikarya</taxon>
        <taxon>Ascomycota</taxon>
        <taxon>Pezizomycotina</taxon>
        <taxon>Sordariomycetes</taxon>
        <taxon>Xylariomycetidae</taxon>
        <taxon>Amphisphaeriales</taxon>
        <taxon>Apiosporaceae</taxon>
        <taxon>Apiospora</taxon>
    </lineage>
</organism>
<sequence length="305" mass="35035">MDPFSGVTALVPIAVMLLKAGCELKVFVRELRTAPEDAHHFMNDMISYSNLFQNLQRTIQESGYNLDPDDMIEEQDLVEHVVEQATRVMKGFKEDFSPIIKLVRDEADLGAASLGTRLKWYMKKSKVTSLRRSIEEAKSNAQLLLSLLNHNINRKNGLVLQTFLKPNQVPRQLTMPQVLPEARPQPYIDFSATHILPKSSEDGHVSKSRVERNRHDSKNTNEATKRPARNRFMSWLGASYEAKEEEESAESGEEAEMRHRGNGRRRERYVICTRSYFISSQLTNGTFAQLIWLRYEYLGSRRVCG</sequence>
<proteinExistence type="predicted"/>
<accession>A0AAW0QFQ1</accession>
<dbReference type="EMBL" id="JAQQWP010000011">
    <property type="protein sequence ID" value="KAK8095885.1"/>
    <property type="molecule type" value="Genomic_DNA"/>
</dbReference>
<dbReference type="Proteomes" id="UP001392437">
    <property type="component" value="Unassembled WGS sequence"/>
</dbReference>
<feature type="compositionally biased region" description="Basic and acidic residues" evidence="1">
    <location>
        <begin position="199"/>
        <end position="225"/>
    </location>
</feature>
<evidence type="ECO:0000313" key="3">
    <source>
        <dbReference type="Proteomes" id="UP001392437"/>
    </source>
</evidence>
<feature type="region of interest" description="Disordered" evidence="1">
    <location>
        <begin position="198"/>
        <end position="226"/>
    </location>
</feature>
<evidence type="ECO:0008006" key="4">
    <source>
        <dbReference type="Google" id="ProtNLM"/>
    </source>
</evidence>
<keyword evidence="3" id="KW-1185">Reference proteome</keyword>
<evidence type="ECO:0000313" key="2">
    <source>
        <dbReference type="EMBL" id="KAK8095885.1"/>
    </source>
</evidence>
<comment type="caution">
    <text evidence="2">The sequence shown here is derived from an EMBL/GenBank/DDBJ whole genome shotgun (WGS) entry which is preliminary data.</text>
</comment>
<feature type="compositionally biased region" description="Acidic residues" evidence="1">
    <location>
        <begin position="243"/>
        <end position="254"/>
    </location>
</feature>
<feature type="region of interest" description="Disordered" evidence="1">
    <location>
        <begin position="243"/>
        <end position="264"/>
    </location>
</feature>